<dbReference type="EMBL" id="JABDJR010000416">
    <property type="protein sequence ID" value="NNF07153.1"/>
    <property type="molecule type" value="Genomic_DNA"/>
</dbReference>
<reference evidence="1 2" key="1">
    <citation type="submission" date="2020-03" db="EMBL/GenBank/DDBJ databases">
        <title>Metabolic flexibility allows generalist bacteria to become dominant in a frequently disturbed ecosystem.</title>
        <authorList>
            <person name="Chen Y.-J."/>
            <person name="Leung P.M."/>
            <person name="Bay S.K."/>
            <person name="Hugenholtz P."/>
            <person name="Kessler A.J."/>
            <person name="Shelley G."/>
            <person name="Waite D.W."/>
            <person name="Cook P.L."/>
            <person name="Greening C."/>
        </authorList>
    </citation>
    <scope>NUCLEOTIDE SEQUENCE [LARGE SCALE GENOMIC DNA]</scope>
    <source>
        <strain evidence="1">SS_bin_28</strain>
    </source>
</reference>
<evidence type="ECO:0008006" key="3">
    <source>
        <dbReference type="Google" id="ProtNLM"/>
    </source>
</evidence>
<evidence type="ECO:0000313" key="1">
    <source>
        <dbReference type="EMBL" id="NNF07153.1"/>
    </source>
</evidence>
<accession>A0A7Y2EFI0</accession>
<dbReference type="AlphaFoldDB" id="A0A7Y2EFI0"/>
<name>A0A7Y2EFI0_UNCEI</name>
<proteinExistence type="predicted"/>
<protein>
    <recommendedName>
        <fullName evidence="3">Zf-HC2 domain-containing protein</fullName>
    </recommendedName>
</protein>
<comment type="caution">
    <text evidence="1">The sequence shown here is derived from an EMBL/GenBank/DDBJ whole genome shotgun (WGS) entry which is preliminary data.</text>
</comment>
<evidence type="ECO:0000313" key="2">
    <source>
        <dbReference type="Proteomes" id="UP000547674"/>
    </source>
</evidence>
<organism evidence="1 2">
    <name type="scientific">Eiseniibacteriota bacterium</name>
    <dbReference type="NCBI Taxonomy" id="2212470"/>
    <lineage>
        <taxon>Bacteria</taxon>
        <taxon>Candidatus Eiseniibacteriota</taxon>
    </lineage>
</organism>
<sequence length="199" mass="21903">MSPKRSSHPTSDSLLQWVLDPTELETATDVETHVKKCARCKKEIEFLQSVHQFTNKAKFAQPSAELKKKARKMPKVAKAPLTEGTQKSLPWTPPDVRGAGVADAMESQLISHFFPEAEVGLIAVPPSADGIWKLEGRVWLTTPASKPITLVLAQEDHVLQTLEVADGEFFSLEEVMGPGWRLEMHLPDGPVLTLDGTNS</sequence>
<gene>
    <name evidence="1" type="ORF">HKN21_10365</name>
</gene>
<dbReference type="Proteomes" id="UP000547674">
    <property type="component" value="Unassembled WGS sequence"/>
</dbReference>